<sequence length="291" mass="31365">MGVRGRRGQEGAMSPDTPKVAFTGTKATMLATLYARAVQSAAPDPVLADPWAVEAVAALDYDFRRLRTRRTDTVSVAVRARTFDRLALEMLAREPGAAVLHLGCGLDSRALRIGVPPSGAWYDVDYPDVVDLRRRLLPAPEGEYHLLGASLTGSAWLAEVPSERPVAVVAEGVLPYLEEGAVVALLRGIVGRFPQGEAAFDALSRRALRLAALHRTLRATGAALRWGIDDAGELEAAVPGLVFVSAPGIASPADLAKLPWAYRMLVRIPAVRRMARVLCYRFPAVRPSERA</sequence>
<dbReference type="SUPFAM" id="SSF53335">
    <property type="entry name" value="S-adenosyl-L-methionine-dependent methyltransferases"/>
    <property type="match status" value="1"/>
</dbReference>
<evidence type="ECO:0000313" key="4">
    <source>
        <dbReference type="Proteomes" id="UP000253318"/>
    </source>
</evidence>
<evidence type="ECO:0000256" key="2">
    <source>
        <dbReference type="ARBA" id="ARBA00022679"/>
    </source>
</evidence>
<proteinExistence type="predicted"/>
<dbReference type="AlphaFoldDB" id="A0A368T5H6"/>
<protein>
    <recommendedName>
        <fullName evidence="5">Methyltransferase</fullName>
    </recommendedName>
</protein>
<dbReference type="OrthoDB" id="9800233at2"/>
<dbReference type="Pfam" id="PF04072">
    <property type="entry name" value="LCM"/>
    <property type="match status" value="1"/>
</dbReference>
<dbReference type="EMBL" id="QEIN01000084">
    <property type="protein sequence ID" value="RCV58730.1"/>
    <property type="molecule type" value="Genomic_DNA"/>
</dbReference>
<gene>
    <name evidence="3" type="ORF">DEF24_12415</name>
</gene>
<reference evidence="3 4" key="1">
    <citation type="submission" date="2018-04" db="EMBL/GenBank/DDBJ databases">
        <title>Novel actinobacteria from marine sediment.</title>
        <authorList>
            <person name="Ng Z.Y."/>
            <person name="Tan G.Y.A."/>
        </authorList>
    </citation>
    <scope>NUCLEOTIDE SEQUENCE [LARGE SCALE GENOMIC DNA]</scope>
    <source>
        <strain evidence="3 4">TPS81</strain>
    </source>
</reference>
<comment type="caution">
    <text evidence="3">The sequence shown here is derived from an EMBL/GenBank/DDBJ whole genome shotgun (WGS) entry which is preliminary data.</text>
</comment>
<dbReference type="GO" id="GO:0032259">
    <property type="term" value="P:methylation"/>
    <property type="evidence" value="ECO:0007669"/>
    <property type="project" value="UniProtKB-KW"/>
</dbReference>
<dbReference type="PANTHER" id="PTHR43619">
    <property type="entry name" value="S-ADENOSYL-L-METHIONINE-DEPENDENT METHYLTRANSFERASE YKTD-RELATED"/>
    <property type="match status" value="1"/>
</dbReference>
<dbReference type="InterPro" id="IPR029063">
    <property type="entry name" value="SAM-dependent_MTases_sf"/>
</dbReference>
<dbReference type="PANTHER" id="PTHR43619:SF2">
    <property type="entry name" value="S-ADENOSYL-L-METHIONINE-DEPENDENT METHYLTRANSFERASES SUPERFAMILY PROTEIN"/>
    <property type="match status" value="1"/>
</dbReference>
<organism evidence="3 4">
    <name type="scientific">Marinitenerispora sediminis</name>
    <dbReference type="NCBI Taxonomy" id="1931232"/>
    <lineage>
        <taxon>Bacteria</taxon>
        <taxon>Bacillati</taxon>
        <taxon>Actinomycetota</taxon>
        <taxon>Actinomycetes</taxon>
        <taxon>Streptosporangiales</taxon>
        <taxon>Nocardiopsidaceae</taxon>
        <taxon>Marinitenerispora</taxon>
    </lineage>
</organism>
<evidence type="ECO:0000313" key="3">
    <source>
        <dbReference type="EMBL" id="RCV58730.1"/>
    </source>
</evidence>
<dbReference type="Proteomes" id="UP000253318">
    <property type="component" value="Unassembled WGS sequence"/>
</dbReference>
<dbReference type="GO" id="GO:0008168">
    <property type="term" value="F:methyltransferase activity"/>
    <property type="evidence" value="ECO:0007669"/>
    <property type="project" value="UniProtKB-KW"/>
</dbReference>
<evidence type="ECO:0008006" key="5">
    <source>
        <dbReference type="Google" id="ProtNLM"/>
    </source>
</evidence>
<accession>A0A368T5H6</accession>
<evidence type="ECO:0000256" key="1">
    <source>
        <dbReference type="ARBA" id="ARBA00022603"/>
    </source>
</evidence>
<keyword evidence="2" id="KW-0808">Transferase</keyword>
<keyword evidence="4" id="KW-1185">Reference proteome</keyword>
<name>A0A368T5H6_9ACTN</name>
<dbReference type="InterPro" id="IPR007213">
    <property type="entry name" value="Ppm1/Ppm2/Tcmp"/>
</dbReference>
<dbReference type="PIRSF" id="PIRSF028177">
    <property type="entry name" value="Polyketide_synth_Omtfrase_TcmP"/>
    <property type="match status" value="1"/>
</dbReference>
<dbReference type="Gene3D" id="3.40.50.150">
    <property type="entry name" value="Vaccinia Virus protein VP39"/>
    <property type="match status" value="1"/>
</dbReference>
<dbReference type="InterPro" id="IPR016874">
    <property type="entry name" value="TcmP-like"/>
</dbReference>
<keyword evidence="1" id="KW-0489">Methyltransferase</keyword>